<dbReference type="PANTHER" id="PTHR11280">
    <property type="entry name" value="GLUCOSAMINE-6-PHOSPHATE ISOMERASE"/>
    <property type="match status" value="1"/>
</dbReference>
<dbReference type="SUPFAM" id="SSF100950">
    <property type="entry name" value="NagB/RpiA/CoA transferase-like"/>
    <property type="match status" value="1"/>
</dbReference>
<dbReference type="Pfam" id="PF01182">
    <property type="entry name" value="Glucosamine_iso"/>
    <property type="match status" value="1"/>
</dbReference>
<proteinExistence type="predicted"/>
<dbReference type="GO" id="GO:0042802">
    <property type="term" value="F:identical protein binding"/>
    <property type="evidence" value="ECO:0007669"/>
    <property type="project" value="TreeGrafter"/>
</dbReference>
<organism evidence="4 5">
    <name type="scientific">Brevinema andersonii</name>
    <dbReference type="NCBI Taxonomy" id="34097"/>
    <lineage>
        <taxon>Bacteria</taxon>
        <taxon>Pseudomonadati</taxon>
        <taxon>Spirochaetota</taxon>
        <taxon>Spirochaetia</taxon>
        <taxon>Brevinematales</taxon>
        <taxon>Brevinemataceae</taxon>
        <taxon>Brevinema</taxon>
    </lineage>
</organism>
<dbReference type="GO" id="GO:0005975">
    <property type="term" value="P:carbohydrate metabolic process"/>
    <property type="evidence" value="ECO:0007669"/>
    <property type="project" value="InterPro"/>
</dbReference>
<dbReference type="PROSITE" id="PS01161">
    <property type="entry name" value="GLC_GALNAC_ISOMERASE"/>
    <property type="match status" value="1"/>
</dbReference>
<sequence>MNIVIMPNRQRIIIQAAKFLVSAINEFKPSRKNPFVLGLSTGATVLSICGELVCQFEMGKISFEHVVIFTAGEYLGVSEVDKDSYSYRIYHEFFSKVNLPSSQIFTLNGQSADINQECIHYEQLIQQYGGLELFLGSLGENGNLAFNEPGSALLSSTRLKTLNSETIRADARFFHNNTSKVPMQALTIGIKTIYDARKILIVVYGTHKAFAVRQCLEQEISAMHPASFLQLHPQTTFMIDKVAGRKLSLDQTFSEI</sequence>
<dbReference type="NCBIfam" id="TIGR00502">
    <property type="entry name" value="nagB"/>
    <property type="match status" value="1"/>
</dbReference>
<gene>
    <name evidence="4" type="ORF">SAMN02745150_00600</name>
</gene>
<dbReference type="AlphaFoldDB" id="A0A1I1DJM5"/>
<evidence type="ECO:0000313" key="4">
    <source>
        <dbReference type="EMBL" id="SFB75044.1"/>
    </source>
</evidence>
<dbReference type="OrthoDB" id="9791139at2"/>
<dbReference type="Gene3D" id="3.40.50.1360">
    <property type="match status" value="1"/>
</dbReference>
<evidence type="ECO:0000313" key="5">
    <source>
        <dbReference type="Proteomes" id="UP000240042"/>
    </source>
</evidence>
<dbReference type="STRING" id="34097.SAMN02745150_00600"/>
<dbReference type="InterPro" id="IPR037171">
    <property type="entry name" value="NagB/RpiA_transferase-like"/>
</dbReference>
<dbReference type="CDD" id="cd01399">
    <property type="entry name" value="GlcN6P_deaminase"/>
    <property type="match status" value="1"/>
</dbReference>
<keyword evidence="1" id="KW-0378">Hydrolase</keyword>
<name>A0A1I1DJM5_BREAD</name>
<dbReference type="GO" id="GO:0004342">
    <property type="term" value="F:glucosamine-6-phosphate deaminase activity"/>
    <property type="evidence" value="ECO:0007669"/>
    <property type="project" value="UniProtKB-UniRule"/>
</dbReference>
<feature type="domain" description="Glucosamine/galactosamine-6-phosphate isomerase" evidence="3">
    <location>
        <begin position="8"/>
        <end position="232"/>
    </location>
</feature>
<reference evidence="5" key="1">
    <citation type="submission" date="2016-10" db="EMBL/GenBank/DDBJ databases">
        <authorList>
            <person name="Varghese N."/>
            <person name="Submissions S."/>
        </authorList>
    </citation>
    <scope>NUCLEOTIDE SEQUENCE [LARGE SCALE GENOMIC DNA]</scope>
    <source>
        <strain evidence="5">ATCC 43811</strain>
    </source>
</reference>
<dbReference type="EMBL" id="FOKY01000002">
    <property type="protein sequence ID" value="SFB75044.1"/>
    <property type="molecule type" value="Genomic_DNA"/>
</dbReference>
<dbReference type="Proteomes" id="UP000240042">
    <property type="component" value="Unassembled WGS sequence"/>
</dbReference>
<dbReference type="GO" id="GO:0019262">
    <property type="term" value="P:N-acetylneuraminate catabolic process"/>
    <property type="evidence" value="ECO:0007669"/>
    <property type="project" value="TreeGrafter"/>
</dbReference>
<evidence type="ECO:0000259" key="3">
    <source>
        <dbReference type="Pfam" id="PF01182"/>
    </source>
</evidence>
<evidence type="ECO:0000256" key="2">
    <source>
        <dbReference type="NCBIfam" id="TIGR00502"/>
    </source>
</evidence>
<keyword evidence="5" id="KW-1185">Reference proteome</keyword>
<dbReference type="GO" id="GO:0006043">
    <property type="term" value="P:glucosamine catabolic process"/>
    <property type="evidence" value="ECO:0007669"/>
    <property type="project" value="TreeGrafter"/>
</dbReference>
<dbReference type="RefSeq" id="WP_092318476.1">
    <property type="nucleotide sequence ID" value="NZ_FOKY01000002.1"/>
</dbReference>
<dbReference type="EC" id="3.5.99.6" evidence="2"/>
<dbReference type="PANTHER" id="PTHR11280:SF5">
    <property type="entry name" value="GLUCOSAMINE-6-PHOSPHATE ISOMERASE"/>
    <property type="match status" value="1"/>
</dbReference>
<dbReference type="GO" id="GO:0005737">
    <property type="term" value="C:cytoplasm"/>
    <property type="evidence" value="ECO:0007669"/>
    <property type="project" value="TreeGrafter"/>
</dbReference>
<dbReference type="GO" id="GO:0006046">
    <property type="term" value="P:N-acetylglucosamine catabolic process"/>
    <property type="evidence" value="ECO:0007669"/>
    <property type="project" value="UniProtKB-UniRule"/>
</dbReference>
<dbReference type="InterPro" id="IPR004547">
    <property type="entry name" value="Glucosamine6P_isomerase"/>
</dbReference>
<dbReference type="InterPro" id="IPR006148">
    <property type="entry name" value="Glc/Gal-6P_isomerase"/>
</dbReference>
<accession>A0A1I1DJM5</accession>
<protein>
    <recommendedName>
        <fullName evidence="2">Glucosamine-6-phosphate deaminase</fullName>
        <ecNumber evidence="2">3.5.99.6</ecNumber>
    </recommendedName>
</protein>
<evidence type="ECO:0000256" key="1">
    <source>
        <dbReference type="ARBA" id="ARBA00022801"/>
    </source>
</evidence>
<dbReference type="InterPro" id="IPR018321">
    <property type="entry name" value="Glucosamine6P_isomerase_CS"/>
</dbReference>